<name>A0ABY6IVI1_9BACT</name>
<evidence type="ECO:0000313" key="2">
    <source>
        <dbReference type="Proteomes" id="UP001162741"/>
    </source>
</evidence>
<organism evidence="1 2">
    <name type="scientific">Chitinophaga horti</name>
    <dbReference type="NCBI Taxonomy" id="2920382"/>
    <lineage>
        <taxon>Bacteria</taxon>
        <taxon>Pseudomonadati</taxon>
        <taxon>Bacteroidota</taxon>
        <taxon>Chitinophagia</taxon>
        <taxon>Chitinophagales</taxon>
        <taxon>Chitinophagaceae</taxon>
        <taxon>Chitinophaga</taxon>
    </lineage>
</organism>
<evidence type="ECO:0008006" key="3">
    <source>
        <dbReference type="Google" id="ProtNLM"/>
    </source>
</evidence>
<keyword evidence="2" id="KW-1185">Reference proteome</keyword>
<dbReference type="RefSeq" id="WP_244839498.1">
    <property type="nucleotide sequence ID" value="NZ_CP107006.1"/>
</dbReference>
<reference evidence="1" key="1">
    <citation type="submission" date="2022-10" db="EMBL/GenBank/DDBJ databases">
        <title>Chitinophaga sp. nov., isolated from soil.</title>
        <authorList>
            <person name="Jeon C.O."/>
        </authorList>
    </citation>
    <scope>NUCLEOTIDE SEQUENCE</scope>
    <source>
        <strain evidence="1">R8</strain>
    </source>
</reference>
<evidence type="ECO:0000313" key="1">
    <source>
        <dbReference type="EMBL" id="UYQ91383.1"/>
    </source>
</evidence>
<dbReference type="EMBL" id="CP107006">
    <property type="protein sequence ID" value="UYQ91383.1"/>
    <property type="molecule type" value="Genomic_DNA"/>
</dbReference>
<sequence length="100" mass="11044">MIRTNILYIGRNPEILETVVRLLNKREEWNGVGVQDDKEAMALFNGTPFDLVLFGPGISADEEAALCEYFVAKRSQVKLVQHYGGGSGLLLSEVMMALQG</sequence>
<protein>
    <recommendedName>
        <fullName evidence="3">Response regulator receiver domain-containing protein</fullName>
    </recommendedName>
</protein>
<gene>
    <name evidence="1" type="ORF">MKQ68_14915</name>
</gene>
<proteinExistence type="predicted"/>
<dbReference type="Proteomes" id="UP001162741">
    <property type="component" value="Chromosome"/>
</dbReference>
<accession>A0ABY6IVI1</accession>